<keyword evidence="8" id="KW-1185">Reference proteome</keyword>
<evidence type="ECO:0000313" key="7">
    <source>
        <dbReference type="EMBL" id="ACO47795.2"/>
    </source>
</evidence>
<dbReference type="KEGG" id="ddr:Deide_2p01270"/>
<protein>
    <submittedName>
        <fullName evidence="7">Putative asparaginase (L-asparaginase)</fullName>
    </submittedName>
</protein>
<dbReference type="EMBL" id="CP001116">
    <property type="protein sequence ID" value="ACO47795.2"/>
    <property type="molecule type" value="Genomic_DNA"/>
</dbReference>
<dbReference type="GO" id="GO:0006508">
    <property type="term" value="P:proteolysis"/>
    <property type="evidence" value="ECO:0007669"/>
    <property type="project" value="UniProtKB-KW"/>
</dbReference>
<dbReference type="GO" id="GO:0005737">
    <property type="term" value="C:cytoplasm"/>
    <property type="evidence" value="ECO:0007669"/>
    <property type="project" value="TreeGrafter"/>
</dbReference>
<dbReference type="AlphaFoldDB" id="C1D306"/>
<keyword evidence="3" id="KW-0068">Autocatalytic cleavage</keyword>
<dbReference type="SUPFAM" id="SSF56235">
    <property type="entry name" value="N-terminal nucleophile aminohydrolases (Ntn hydrolases)"/>
    <property type="match status" value="1"/>
</dbReference>
<dbReference type="PANTHER" id="PTHR10188:SF6">
    <property type="entry name" value="N(4)-(BETA-N-ACETYLGLUCOSAMINYL)-L-ASPARAGINASE"/>
    <property type="match status" value="1"/>
</dbReference>
<keyword evidence="7" id="KW-0614">Plasmid</keyword>
<sequence length="301" mass="30884">MTENSVTRARWAIMVHGGAHEVPADQQDAARDGCLAALQAGRSVLEAGGSAVDAVEAAVRVLEDRPVFNAGYGSAQNEDGEVETQASVMDGRTLDVGAVAALKGVRNPVKVAARLLRDEAILLVGDGANRFARECSAELCDPNDLIASDAAKRTCDTVGCVALDAQGHVAAAVSTGGLDGQRVGRVGDSPQPGCGFYAEDKVGAVALTGEGERIARMMSAGRIMGRLAAEAGPAEAIEATLSEMTARIGGEAGGIALTADGQLGWWHNSPHMPVAFEAAGSEGPKVYLTKQEEGAHGTTPR</sequence>
<feature type="active site" description="Nucleophile" evidence="4">
    <location>
        <position position="157"/>
    </location>
</feature>
<evidence type="ECO:0000256" key="2">
    <source>
        <dbReference type="ARBA" id="ARBA00022801"/>
    </source>
</evidence>
<evidence type="ECO:0000256" key="4">
    <source>
        <dbReference type="PIRSR" id="PIRSR600246-1"/>
    </source>
</evidence>
<dbReference type="HOGENOM" id="CLU_021603_1_2_0"/>
<evidence type="ECO:0000256" key="5">
    <source>
        <dbReference type="PIRSR" id="PIRSR600246-2"/>
    </source>
</evidence>
<dbReference type="Proteomes" id="UP000002208">
    <property type="component" value="Plasmid 2"/>
</dbReference>
<reference evidence="7 8" key="1">
    <citation type="journal article" date="2009" name="PLoS Genet.">
        <title>Alliance of proteomics and genomics to unravel the specificities of Sahara bacterium Deinococcus deserti.</title>
        <authorList>
            <person name="de Groot A."/>
            <person name="Dulermo R."/>
            <person name="Ortet P."/>
            <person name="Blanchard L."/>
            <person name="Guerin P."/>
            <person name="Fernandez B."/>
            <person name="Vacherie B."/>
            <person name="Dossat C."/>
            <person name="Jolivet E."/>
            <person name="Siguier P."/>
            <person name="Chandler M."/>
            <person name="Barakat M."/>
            <person name="Dedieu A."/>
            <person name="Barbe V."/>
            <person name="Heulin T."/>
            <person name="Sommer S."/>
            <person name="Achouak W."/>
            <person name="Armengaud J."/>
        </authorList>
    </citation>
    <scope>NUCLEOTIDE SEQUENCE [LARGE SCALE GENOMIC DNA]</scope>
    <source>
        <strain evidence="8">DSM 17065 / CIP 109153 / LMG 22923 / VCD115</strain>
        <plasmid evidence="8">pDeide2</plasmid>
    </source>
</reference>
<dbReference type="RefSeq" id="WP_012695265.1">
    <property type="nucleotide sequence ID" value="NC_012529.1"/>
</dbReference>
<dbReference type="InterPro" id="IPR029055">
    <property type="entry name" value="Ntn_hydrolases_N"/>
</dbReference>
<keyword evidence="2" id="KW-0378">Hydrolase</keyword>
<feature type="binding site" evidence="5">
    <location>
        <begin position="208"/>
        <end position="211"/>
    </location>
    <ligand>
        <name>substrate</name>
    </ligand>
</feature>
<gene>
    <name evidence="7" type="ordered locus">Deide_2p01270</name>
</gene>
<geneLocation type="plasmid" evidence="8">
    <name>pDeide2</name>
</geneLocation>
<dbReference type="Gene3D" id="3.60.20.30">
    <property type="entry name" value="(Glycosyl)asparaginase"/>
    <property type="match status" value="1"/>
</dbReference>
<name>C1D306_DEIDV</name>
<accession>C1D306</accession>
<keyword evidence="1" id="KW-0645">Protease</keyword>
<dbReference type="GO" id="GO:0016811">
    <property type="term" value="F:hydrolase activity, acting on carbon-nitrogen (but not peptide) bonds, in linear amides"/>
    <property type="evidence" value="ECO:0007669"/>
    <property type="project" value="UniProtKB-ARBA"/>
</dbReference>
<proteinExistence type="predicted"/>
<evidence type="ECO:0000256" key="3">
    <source>
        <dbReference type="ARBA" id="ARBA00022813"/>
    </source>
</evidence>
<organism evidence="7 8">
    <name type="scientific">Deinococcus deserti (strain DSM 17065 / CIP 109153 / LMG 22923 / VCD115)</name>
    <dbReference type="NCBI Taxonomy" id="546414"/>
    <lineage>
        <taxon>Bacteria</taxon>
        <taxon>Thermotogati</taxon>
        <taxon>Deinococcota</taxon>
        <taxon>Deinococci</taxon>
        <taxon>Deinococcales</taxon>
        <taxon>Deinococcaceae</taxon>
        <taxon>Deinococcus</taxon>
    </lineage>
</organism>
<dbReference type="PANTHER" id="PTHR10188">
    <property type="entry name" value="L-ASPARAGINASE"/>
    <property type="match status" value="1"/>
</dbReference>
<dbReference type="GO" id="GO:0008233">
    <property type="term" value="F:peptidase activity"/>
    <property type="evidence" value="ECO:0007669"/>
    <property type="project" value="UniProtKB-KW"/>
</dbReference>
<evidence type="ECO:0000313" key="8">
    <source>
        <dbReference type="Proteomes" id="UP000002208"/>
    </source>
</evidence>
<feature type="binding site" evidence="5">
    <location>
        <begin position="185"/>
        <end position="188"/>
    </location>
    <ligand>
        <name>substrate</name>
    </ligand>
</feature>
<dbReference type="CDD" id="cd04512">
    <property type="entry name" value="Ntn_Asparaginase_2_like"/>
    <property type="match status" value="1"/>
</dbReference>
<dbReference type="FunFam" id="3.60.20.30:FF:000001">
    <property type="entry name" value="Isoaspartyl peptidase/L-asparaginase"/>
    <property type="match status" value="1"/>
</dbReference>
<evidence type="ECO:0000256" key="1">
    <source>
        <dbReference type="ARBA" id="ARBA00022670"/>
    </source>
</evidence>
<dbReference type="Pfam" id="PF01112">
    <property type="entry name" value="Asparaginase_2"/>
    <property type="match status" value="1"/>
</dbReference>
<evidence type="ECO:0000256" key="6">
    <source>
        <dbReference type="PIRSR" id="PIRSR600246-3"/>
    </source>
</evidence>
<feature type="site" description="Cleavage; by autolysis" evidence="6">
    <location>
        <begin position="156"/>
        <end position="157"/>
    </location>
</feature>
<dbReference type="OrthoDB" id="9780217at2"/>
<dbReference type="InterPro" id="IPR000246">
    <property type="entry name" value="Peptidase_T2"/>
</dbReference>